<dbReference type="CDD" id="cd03412">
    <property type="entry name" value="CbiK_N"/>
    <property type="match status" value="1"/>
</dbReference>
<accession>A0A4R3MIU6</accession>
<dbReference type="AlphaFoldDB" id="A0A4R3MIU6"/>
<dbReference type="SUPFAM" id="SSF53800">
    <property type="entry name" value="Chelatase"/>
    <property type="match status" value="1"/>
</dbReference>
<dbReference type="OrthoDB" id="9770331at2"/>
<feature type="binding site" evidence="2">
    <location>
        <position position="12"/>
    </location>
    <ligand>
        <name>Co(2+)</name>
        <dbReference type="ChEBI" id="CHEBI:48828"/>
    </ligand>
</feature>
<dbReference type="GO" id="GO:0016852">
    <property type="term" value="F:sirohydrochlorin cobaltochelatase activity"/>
    <property type="evidence" value="ECO:0007669"/>
    <property type="project" value="InterPro"/>
</dbReference>
<keyword evidence="3" id="KW-0479">Metal-binding</keyword>
<dbReference type="PIRSF" id="PIRSF033579">
    <property type="entry name" value="Anaer_Co_chel"/>
    <property type="match status" value="1"/>
</dbReference>
<dbReference type="CDD" id="cd03413">
    <property type="entry name" value="CbiK_C"/>
    <property type="match status" value="1"/>
</dbReference>
<feature type="binding site" evidence="2">
    <location>
        <begin position="86"/>
        <end position="93"/>
    </location>
    <ligand>
        <name>substrate</name>
    </ligand>
</feature>
<feature type="binding site" evidence="3">
    <location>
        <position position="176"/>
    </location>
    <ligand>
        <name>Co(2+)</name>
        <dbReference type="ChEBI" id="CHEBI:48828"/>
    </ligand>
</feature>
<evidence type="ECO:0000256" key="1">
    <source>
        <dbReference type="PIRSR" id="PIRSR033579-1"/>
    </source>
</evidence>
<evidence type="ECO:0000313" key="4">
    <source>
        <dbReference type="EMBL" id="TCT13800.1"/>
    </source>
</evidence>
<evidence type="ECO:0000313" key="5">
    <source>
        <dbReference type="Proteomes" id="UP000294902"/>
    </source>
</evidence>
<name>A0A4R3MIU6_9FIRM</name>
<dbReference type="Proteomes" id="UP000294902">
    <property type="component" value="Unassembled WGS sequence"/>
</dbReference>
<dbReference type="Pfam" id="PF06180">
    <property type="entry name" value="CbiK"/>
    <property type="match status" value="1"/>
</dbReference>
<organism evidence="4 5">
    <name type="scientific">Natranaerovirga pectinivora</name>
    <dbReference type="NCBI Taxonomy" id="682400"/>
    <lineage>
        <taxon>Bacteria</taxon>
        <taxon>Bacillati</taxon>
        <taxon>Bacillota</taxon>
        <taxon>Clostridia</taxon>
        <taxon>Lachnospirales</taxon>
        <taxon>Natranaerovirgaceae</taxon>
        <taxon>Natranaerovirga</taxon>
    </lineage>
</organism>
<feature type="binding site" evidence="2">
    <location>
        <position position="206"/>
    </location>
    <ligand>
        <name>Co(2+)</name>
        <dbReference type="ChEBI" id="CHEBI:48828"/>
    </ligand>
</feature>
<sequence>MKKEKAILVVSFGSSYKEAREKAIEPIEEKIEKAFPNYHIDRAFTSYRIIEKLKKEGIIYQNPKEALEKLIHLGYKEIFVQPLHIIPGFEYEKIKEIIDEVDKKDVRIVLSQPLLYTEEDYERVIDGLKAQCPPLKEDEIVLLAGHGTEHKANQCYIELQEKLRDMKLPFIVGTIEDGLEDILLELNEKAYRSVTLMPFLLVAGDHALNDLISNKEDSWQTCLLELGYEVKGYLKGLGENPLIQEMYVKYVEKLIR</sequence>
<dbReference type="GO" id="GO:0046872">
    <property type="term" value="F:metal ion binding"/>
    <property type="evidence" value="ECO:0007669"/>
    <property type="project" value="UniProtKB-KW"/>
</dbReference>
<reference evidence="4 5" key="1">
    <citation type="submission" date="2019-03" db="EMBL/GenBank/DDBJ databases">
        <title>Genomic Encyclopedia of Type Strains, Phase IV (KMG-IV): sequencing the most valuable type-strain genomes for metagenomic binning, comparative biology and taxonomic classification.</title>
        <authorList>
            <person name="Goeker M."/>
        </authorList>
    </citation>
    <scope>NUCLEOTIDE SEQUENCE [LARGE SCALE GENOMIC DNA]</scope>
    <source>
        <strain evidence="4 5">DSM 24629</strain>
    </source>
</reference>
<keyword evidence="5" id="KW-1185">Reference proteome</keyword>
<dbReference type="RefSeq" id="WP_132253184.1">
    <property type="nucleotide sequence ID" value="NZ_SMAL01000008.1"/>
</dbReference>
<dbReference type="GO" id="GO:0019251">
    <property type="term" value="P:anaerobic cobalamin biosynthetic process"/>
    <property type="evidence" value="ECO:0007669"/>
    <property type="project" value="InterPro"/>
</dbReference>
<feature type="binding site" evidence="2">
    <location>
        <begin position="201"/>
        <end position="202"/>
    </location>
    <ligand>
        <name>substrate</name>
    </ligand>
</feature>
<keyword evidence="3" id="KW-0170">Cobalt</keyword>
<gene>
    <name evidence="4" type="ORF">EDC18_10834</name>
</gene>
<feature type="active site" description="Proton acceptor" evidence="1">
    <location>
        <position position="146"/>
    </location>
</feature>
<dbReference type="InterPro" id="IPR010388">
    <property type="entry name" value="Anaerobic_Co-chelatase"/>
</dbReference>
<evidence type="ECO:0000256" key="2">
    <source>
        <dbReference type="PIRSR" id="PIRSR033579-2"/>
    </source>
</evidence>
<feature type="binding site" evidence="3">
    <location>
        <position position="146"/>
    </location>
    <ligand>
        <name>Co(2+)</name>
        <dbReference type="ChEBI" id="CHEBI:48828"/>
    </ligand>
</feature>
<proteinExistence type="predicted"/>
<comment type="caution">
    <text evidence="4">The sequence shown here is derived from an EMBL/GenBank/DDBJ whole genome shotgun (WGS) entry which is preliminary data.</text>
</comment>
<protein>
    <submittedName>
        <fullName evidence="4">Anaerobic cobaltochelatase</fullName>
    </submittedName>
</protein>
<dbReference type="EMBL" id="SMAL01000008">
    <property type="protein sequence ID" value="TCT13800.1"/>
    <property type="molecule type" value="Genomic_DNA"/>
</dbReference>
<evidence type="ECO:0000256" key="3">
    <source>
        <dbReference type="PIRSR" id="PIRSR033579-3"/>
    </source>
</evidence>
<dbReference type="Gene3D" id="3.40.50.1400">
    <property type="match status" value="2"/>
</dbReference>